<reference evidence="1 2" key="1">
    <citation type="journal article" date="2016" name="Mol. Biol. Evol.">
        <title>Comparative Genomics of Early-Diverging Mushroom-Forming Fungi Provides Insights into the Origins of Lignocellulose Decay Capabilities.</title>
        <authorList>
            <person name="Nagy L.G."/>
            <person name="Riley R."/>
            <person name="Tritt A."/>
            <person name="Adam C."/>
            <person name="Daum C."/>
            <person name="Floudas D."/>
            <person name="Sun H."/>
            <person name="Yadav J.S."/>
            <person name="Pangilinan J."/>
            <person name="Larsson K.H."/>
            <person name="Matsuura K."/>
            <person name="Barry K."/>
            <person name="Labutti K."/>
            <person name="Kuo R."/>
            <person name="Ohm R.A."/>
            <person name="Bhattacharya S.S."/>
            <person name="Shirouzu T."/>
            <person name="Yoshinaga Y."/>
            <person name="Martin F.M."/>
            <person name="Grigoriev I.V."/>
            <person name="Hibbett D.S."/>
        </authorList>
    </citation>
    <scope>NUCLEOTIDE SEQUENCE [LARGE SCALE GENOMIC DNA]</scope>
    <source>
        <strain evidence="1 2">HHB10207 ss-3</strain>
    </source>
</reference>
<name>A0A165WJM1_9AGAM</name>
<gene>
    <name evidence="1" type="ORF">SISSUDRAFT_814507</name>
</gene>
<dbReference type="AlphaFoldDB" id="A0A165WJM1"/>
<keyword evidence="2" id="KW-1185">Reference proteome</keyword>
<evidence type="ECO:0000313" key="1">
    <source>
        <dbReference type="EMBL" id="KZT31233.1"/>
    </source>
</evidence>
<accession>A0A165WJM1</accession>
<sequence>MMLTVLTLSLYPCCKGGKRSMSVRSTGHGLGCWTSPFRARPVSYGRLLLHCILCPLAILKTYHWRACEDLREYIRRQFDNSTMSMDSYRVMKTGFSRDSCGFHTLGNRIQSDVVRIARFFHILPLPYDHSPVHRLEMMWFRKTLEDYQRHLSTVSQTTLVMRLVHDERQS</sequence>
<protein>
    <submittedName>
        <fullName evidence="1">Uncharacterized protein</fullName>
    </submittedName>
</protein>
<evidence type="ECO:0000313" key="2">
    <source>
        <dbReference type="Proteomes" id="UP000076798"/>
    </source>
</evidence>
<dbReference type="EMBL" id="KV428716">
    <property type="protein sequence ID" value="KZT31233.1"/>
    <property type="molecule type" value="Genomic_DNA"/>
</dbReference>
<dbReference type="Proteomes" id="UP000076798">
    <property type="component" value="Unassembled WGS sequence"/>
</dbReference>
<proteinExistence type="predicted"/>
<organism evidence="1 2">
    <name type="scientific">Sistotremastrum suecicum HHB10207 ss-3</name>
    <dbReference type="NCBI Taxonomy" id="1314776"/>
    <lineage>
        <taxon>Eukaryota</taxon>
        <taxon>Fungi</taxon>
        <taxon>Dikarya</taxon>
        <taxon>Basidiomycota</taxon>
        <taxon>Agaricomycotina</taxon>
        <taxon>Agaricomycetes</taxon>
        <taxon>Sistotremastrales</taxon>
        <taxon>Sistotremastraceae</taxon>
        <taxon>Sistotremastrum</taxon>
    </lineage>
</organism>